<feature type="compositionally biased region" description="Basic and acidic residues" evidence="1">
    <location>
        <begin position="9"/>
        <end position="18"/>
    </location>
</feature>
<evidence type="ECO:0000313" key="3">
    <source>
        <dbReference type="Proteomes" id="UP000828390"/>
    </source>
</evidence>
<dbReference type="AlphaFoldDB" id="A0A9D4GQ26"/>
<reference evidence="2" key="2">
    <citation type="submission" date="2020-11" db="EMBL/GenBank/DDBJ databases">
        <authorList>
            <person name="McCartney M.A."/>
            <person name="Auch B."/>
            <person name="Kono T."/>
            <person name="Mallez S."/>
            <person name="Becker A."/>
            <person name="Gohl D.M."/>
            <person name="Silverstein K.A.T."/>
            <person name="Koren S."/>
            <person name="Bechman K.B."/>
            <person name="Herman A."/>
            <person name="Abrahante J.E."/>
            <person name="Garbe J."/>
        </authorList>
    </citation>
    <scope>NUCLEOTIDE SEQUENCE</scope>
    <source>
        <strain evidence="2">Duluth1</strain>
        <tissue evidence="2">Whole animal</tissue>
    </source>
</reference>
<sequence length="63" mass="6868">MQICGSRLTEGHHSESHFGGHRSCGQIPDRSMECDNQAEALARQMGGYQVVTGLDCGYRARGN</sequence>
<evidence type="ECO:0000256" key="1">
    <source>
        <dbReference type="SAM" id="MobiDB-lite"/>
    </source>
</evidence>
<dbReference type="EMBL" id="JAIWYP010000005">
    <property type="protein sequence ID" value="KAH3820898.1"/>
    <property type="molecule type" value="Genomic_DNA"/>
</dbReference>
<keyword evidence="3" id="KW-1185">Reference proteome</keyword>
<proteinExistence type="predicted"/>
<comment type="caution">
    <text evidence="2">The sequence shown here is derived from an EMBL/GenBank/DDBJ whole genome shotgun (WGS) entry which is preliminary data.</text>
</comment>
<organism evidence="2 3">
    <name type="scientific">Dreissena polymorpha</name>
    <name type="common">Zebra mussel</name>
    <name type="synonym">Mytilus polymorpha</name>
    <dbReference type="NCBI Taxonomy" id="45954"/>
    <lineage>
        <taxon>Eukaryota</taxon>
        <taxon>Metazoa</taxon>
        <taxon>Spiralia</taxon>
        <taxon>Lophotrochozoa</taxon>
        <taxon>Mollusca</taxon>
        <taxon>Bivalvia</taxon>
        <taxon>Autobranchia</taxon>
        <taxon>Heteroconchia</taxon>
        <taxon>Euheterodonta</taxon>
        <taxon>Imparidentia</taxon>
        <taxon>Neoheterodontei</taxon>
        <taxon>Myida</taxon>
        <taxon>Dreissenoidea</taxon>
        <taxon>Dreissenidae</taxon>
        <taxon>Dreissena</taxon>
    </lineage>
</organism>
<dbReference type="Proteomes" id="UP000828390">
    <property type="component" value="Unassembled WGS sequence"/>
</dbReference>
<accession>A0A9D4GQ26</accession>
<feature type="region of interest" description="Disordered" evidence="1">
    <location>
        <begin position="1"/>
        <end position="24"/>
    </location>
</feature>
<evidence type="ECO:0000313" key="2">
    <source>
        <dbReference type="EMBL" id="KAH3820898.1"/>
    </source>
</evidence>
<protein>
    <submittedName>
        <fullName evidence="2">Uncharacterized protein</fullName>
    </submittedName>
</protein>
<name>A0A9D4GQ26_DREPO</name>
<reference evidence="2" key="1">
    <citation type="journal article" date="2019" name="bioRxiv">
        <title>The Genome of the Zebra Mussel, Dreissena polymorpha: A Resource for Invasive Species Research.</title>
        <authorList>
            <person name="McCartney M.A."/>
            <person name="Auch B."/>
            <person name="Kono T."/>
            <person name="Mallez S."/>
            <person name="Zhang Y."/>
            <person name="Obille A."/>
            <person name="Becker A."/>
            <person name="Abrahante J.E."/>
            <person name="Garbe J."/>
            <person name="Badalamenti J.P."/>
            <person name="Herman A."/>
            <person name="Mangelson H."/>
            <person name="Liachko I."/>
            <person name="Sullivan S."/>
            <person name="Sone E.D."/>
            <person name="Koren S."/>
            <person name="Silverstein K.A.T."/>
            <person name="Beckman K.B."/>
            <person name="Gohl D.M."/>
        </authorList>
    </citation>
    <scope>NUCLEOTIDE SEQUENCE</scope>
    <source>
        <strain evidence="2">Duluth1</strain>
        <tissue evidence="2">Whole animal</tissue>
    </source>
</reference>
<gene>
    <name evidence="2" type="ORF">DPMN_122647</name>
</gene>